<keyword evidence="2" id="KW-1133">Transmembrane helix</keyword>
<dbReference type="Proteomes" id="UP000075809">
    <property type="component" value="Unassembled WGS sequence"/>
</dbReference>
<feature type="transmembrane region" description="Helical" evidence="2">
    <location>
        <begin position="81"/>
        <end position="101"/>
    </location>
</feature>
<feature type="transmembrane region" description="Helical" evidence="2">
    <location>
        <begin position="41"/>
        <end position="69"/>
    </location>
</feature>
<sequence length="172" mass="18809">MLNTLARGVLGGSIQPGTVSITNLLDEDSLNRIAESAGARLWAGFITFGSASAGILAIFIIIRIIKLIIDTIIHGYALHSMYGWSMHLLGAVWSSVTHLLLHLGRSPREEQNSKEDQPALTPLAPLETPHINPSSSDEYKIEVSEFPAKAPRYTYNDLRKYLEDNKNAGSPA</sequence>
<evidence type="ECO:0000256" key="1">
    <source>
        <dbReference type="SAM" id="MobiDB-lite"/>
    </source>
</evidence>
<feature type="region of interest" description="Disordered" evidence="1">
    <location>
        <begin position="107"/>
        <end position="139"/>
    </location>
</feature>
<organism evidence="3 4">
    <name type="scientific">Mycetomoellerius zeteki</name>
    <dbReference type="NCBI Taxonomy" id="64791"/>
    <lineage>
        <taxon>Eukaryota</taxon>
        <taxon>Metazoa</taxon>
        <taxon>Ecdysozoa</taxon>
        <taxon>Arthropoda</taxon>
        <taxon>Hexapoda</taxon>
        <taxon>Insecta</taxon>
        <taxon>Pterygota</taxon>
        <taxon>Neoptera</taxon>
        <taxon>Endopterygota</taxon>
        <taxon>Hymenoptera</taxon>
        <taxon>Apocrita</taxon>
        <taxon>Aculeata</taxon>
        <taxon>Formicoidea</taxon>
        <taxon>Formicidae</taxon>
        <taxon>Myrmicinae</taxon>
        <taxon>Mycetomoellerius</taxon>
    </lineage>
</organism>
<keyword evidence="2" id="KW-0472">Membrane</keyword>
<dbReference type="EMBL" id="KQ982089">
    <property type="protein sequence ID" value="KYQ60097.1"/>
    <property type="molecule type" value="Genomic_DNA"/>
</dbReference>
<reference evidence="3 4" key="1">
    <citation type="submission" date="2015-09" db="EMBL/GenBank/DDBJ databases">
        <title>Trachymyrmex zeteki WGS genome.</title>
        <authorList>
            <person name="Nygaard S."/>
            <person name="Hu H."/>
            <person name="Boomsma J."/>
            <person name="Zhang G."/>
        </authorList>
    </citation>
    <scope>NUCLEOTIDE SEQUENCE [LARGE SCALE GENOMIC DNA]</scope>
    <source>
        <strain evidence="3">Tzet28-1</strain>
        <tissue evidence="3">Whole body</tissue>
    </source>
</reference>
<feature type="compositionally biased region" description="Low complexity" evidence="1">
    <location>
        <begin position="118"/>
        <end position="129"/>
    </location>
</feature>
<evidence type="ECO:0000313" key="4">
    <source>
        <dbReference type="Proteomes" id="UP000075809"/>
    </source>
</evidence>
<evidence type="ECO:0000256" key="2">
    <source>
        <dbReference type="SAM" id="Phobius"/>
    </source>
</evidence>
<proteinExistence type="predicted"/>
<evidence type="ECO:0000313" key="3">
    <source>
        <dbReference type="EMBL" id="KYQ60097.1"/>
    </source>
</evidence>
<accession>A0A151XIC3</accession>
<dbReference type="AlphaFoldDB" id="A0A151XIC3"/>
<dbReference type="Pfam" id="PF24664">
    <property type="entry name" value="Monjiviricetes_fusion"/>
    <property type="match status" value="1"/>
</dbReference>
<feature type="compositionally biased region" description="Basic and acidic residues" evidence="1">
    <location>
        <begin position="107"/>
        <end position="117"/>
    </location>
</feature>
<keyword evidence="4" id="KW-1185">Reference proteome</keyword>
<protein>
    <submittedName>
        <fullName evidence="3">Uncharacterized protein</fullName>
    </submittedName>
</protein>
<keyword evidence="2" id="KW-0812">Transmembrane</keyword>
<name>A0A151XIC3_9HYME</name>
<gene>
    <name evidence="3" type="ORF">ALC60_00859</name>
</gene>
<dbReference type="STRING" id="64791.A0A151XIC3"/>